<keyword evidence="1" id="KW-1133">Transmembrane helix</keyword>
<gene>
    <name evidence="2" type="ORF">RFV38_09575</name>
</gene>
<accession>A0ABU4WB22</accession>
<evidence type="ECO:0000313" key="2">
    <source>
        <dbReference type="EMBL" id="MDX8336737.1"/>
    </source>
</evidence>
<protein>
    <recommendedName>
        <fullName evidence="4">GspL periplasmic domain-containing protein</fullName>
    </recommendedName>
</protein>
<evidence type="ECO:0008006" key="4">
    <source>
        <dbReference type="Google" id="ProtNLM"/>
    </source>
</evidence>
<sequence>MKILEISDRGIKLKEDGEIINQGLFSDENDIPYEVKELLSIYENSDEIILNIELSLDKEIIDEIKEILSQKKWKLKEQRLLSKKIKYVIIFLFIFEIIFCSVIYFKNLKLNDNILKLKKQNLYYKKNLSLIDKKLSEFYQEDETEIVFKKSEISDFLVFLSEICKQSNIKLEKAEFLDKKISINGYSLNNDNIFLLKKYMTSHKKIVSSKFDFIKKEGEIIYFLIELEIN</sequence>
<keyword evidence="3" id="KW-1185">Reference proteome</keyword>
<dbReference type="RefSeq" id="WP_320314119.1">
    <property type="nucleotide sequence ID" value="NZ_JAVIKH010000013.1"/>
</dbReference>
<dbReference type="EMBL" id="JAVIKH010000013">
    <property type="protein sequence ID" value="MDX8336737.1"/>
    <property type="molecule type" value="Genomic_DNA"/>
</dbReference>
<name>A0ABU4WB22_9FUSO</name>
<evidence type="ECO:0000256" key="1">
    <source>
        <dbReference type="SAM" id="Phobius"/>
    </source>
</evidence>
<keyword evidence="1" id="KW-0472">Membrane</keyword>
<organism evidence="2 3">
    <name type="scientific">Candidatus Cetobacterium colombiensis</name>
    <dbReference type="NCBI Taxonomy" id="3073100"/>
    <lineage>
        <taxon>Bacteria</taxon>
        <taxon>Fusobacteriati</taxon>
        <taxon>Fusobacteriota</taxon>
        <taxon>Fusobacteriia</taxon>
        <taxon>Fusobacteriales</taxon>
        <taxon>Fusobacteriaceae</taxon>
        <taxon>Cetobacterium</taxon>
    </lineage>
</organism>
<keyword evidence="1" id="KW-0812">Transmembrane</keyword>
<dbReference type="Proteomes" id="UP001279681">
    <property type="component" value="Unassembled WGS sequence"/>
</dbReference>
<feature type="transmembrane region" description="Helical" evidence="1">
    <location>
        <begin position="85"/>
        <end position="105"/>
    </location>
</feature>
<comment type="caution">
    <text evidence="2">The sequence shown here is derived from an EMBL/GenBank/DDBJ whole genome shotgun (WGS) entry which is preliminary data.</text>
</comment>
<reference evidence="3" key="1">
    <citation type="submission" date="2023-07" db="EMBL/GenBank/DDBJ databases">
        <authorList>
            <person name="Colorado M.A."/>
            <person name="Villamil L.M."/>
            <person name="Melo J.F."/>
            <person name="Rodriguez J.A."/>
            <person name="Ruiz R.Y."/>
        </authorList>
    </citation>
    <scope>NUCLEOTIDE SEQUENCE [LARGE SCALE GENOMIC DNA]</scope>
    <source>
        <strain evidence="3">C33</strain>
    </source>
</reference>
<proteinExistence type="predicted"/>
<evidence type="ECO:0000313" key="3">
    <source>
        <dbReference type="Proteomes" id="UP001279681"/>
    </source>
</evidence>